<keyword evidence="3" id="KW-1185">Reference proteome</keyword>
<keyword evidence="1" id="KW-0812">Transmembrane</keyword>
<gene>
    <name evidence="2" type="ORF">D3872_01750</name>
</gene>
<dbReference type="Proteomes" id="UP000284006">
    <property type="component" value="Unassembled WGS sequence"/>
</dbReference>
<dbReference type="OrthoDB" id="9133279at2"/>
<reference evidence="2 3" key="1">
    <citation type="submission" date="2018-09" db="EMBL/GenBank/DDBJ databases">
        <authorList>
            <person name="Zhu H."/>
        </authorList>
    </citation>
    <scope>NUCLEOTIDE SEQUENCE [LARGE SCALE GENOMIC DNA]</scope>
    <source>
        <strain evidence="2 3">K1S02-61</strain>
    </source>
</reference>
<proteinExistence type="predicted"/>
<accession>A0A418Y7V8</accession>
<organism evidence="2 3">
    <name type="scientific">Massilia cavernae</name>
    <dbReference type="NCBI Taxonomy" id="2320864"/>
    <lineage>
        <taxon>Bacteria</taxon>
        <taxon>Pseudomonadati</taxon>
        <taxon>Pseudomonadota</taxon>
        <taxon>Betaproteobacteria</taxon>
        <taxon>Burkholderiales</taxon>
        <taxon>Oxalobacteraceae</taxon>
        <taxon>Telluria group</taxon>
        <taxon>Massilia</taxon>
    </lineage>
</organism>
<name>A0A418Y7V8_9BURK</name>
<protein>
    <submittedName>
        <fullName evidence="2">DUF4845 domain-containing protein</fullName>
    </submittedName>
</protein>
<evidence type="ECO:0000313" key="2">
    <source>
        <dbReference type="EMBL" id="RJG27113.1"/>
    </source>
</evidence>
<keyword evidence="1" id="KW-1133">Transmembrane helix</keyword>
<evidence type="ECO:0000256" key="1">
    <source>
        <dbReference type="SAM" id="Phobius"/>
    </source>
</evidence>
<dbReference type="Pfam" id="PF16137">
    <property type="entry name" value="DUF4845"/>
    <property type="match status" value="1"/>
</dbReference>
<keyword evidence="1" id="KW-0472">Membrane</keyword>
<evidence type="ECO:0000313" key="3">
    <source>
        <dbReference type="Proteomes" id="UP000284006"/>
    </source>
</evidence>
<feature type="transmembrane region" description="Helical" evidence="1">
    <location>
        <begin position="12"/>
        <end position="34"/>
    </location>
</feature>
<sequence>MHRSYIFSNAQRGISLVGLIFVLAILGALGIFAMKTIPAFAEYSAAKDAIKLAKKAGGSPQEMRMWFDKNADVNDIDAISGRDLVVSKETGDTEISFAYEKRIPLVANASLLLEFEGTTDPSGAVAHKPATE</sequence>
<dbReference type="RefSeq" id="WP_119809197.1">
    <property type="nucleotide sequence ID" value="NZ_QYUP01000015.1"/>
</dbReference>
<dbReference type="InterPro" id="IPR032314">
    <property type="entry name" value="DUF4845"/>
</dbReference>
<comment type="caution">
    <text evidence="2">The sequence shown here is derived from an EMBL/GenBank/DDBJ whole genome shotgun (WGS) entry which is preliminary data.</text>
</comment>
<dbReference type="EMBL" id="QYUP01000015">
    <property type="protein sequence ID" value="RJG27113.1"/>
    <property type="molecule type" value="Genomic_DNA"/>
</dbReference>
<dbReference type="AlphaFoldDB" id="A0A418Y7V8"/>